<dbReference type="AlphaFoldDB" id="A0AAC9NMB0"/>
<protein>
    <submittedName>
        <fullName evidence="2">Uncharacterized protein</fullName>
    </submittedName>
</protein>
<accession>A0AAC9NMB0</accession>
<feature type="region of interest" description="Disordered" evidence="1">
    <location>
        <begin position="132"/>
        <end position="152"/>
    </location>
</feature>
<reference evidence="2 3" key="1">
    <citation type="submission" date="2016-11" db="EMBL/GenBank/DDBJ databases">
        <title>Complete genome sequencing of Virgibacillus halodenitrificans PDB-F2.</title>
        <authorList>
            <person name="Sun Z."/>
            <person name="Zhou Y."/>
            <person name="Li H."/>
        </authorList>
    </citation>
    <scope>NUCLEOTIDE SEQUENCE [LARGE SCALE GENOMIC DNA]</scope>
    <source>
        <strain evidence="2 3">PDB-F2</strain>
        <plasmid evidence="2 3">unnamed1</plasmid>
    </source>
</reference>
<evidence type="ECO:0000313" key="3">
    <source>
        <dbReference type="Proteomes" id="UP000182945"/>
    </source>
</evidence>
<proteinExistence type="predicted"/>
<sequence length="171" mass="20223">MIKDNTVDLTGFVYNINFKEYEYYSSIFFTLNMQHRFKDEMGNKVSKFNTVSCGYTSNKNDEGSHNKSFEYFIKHISEGQLLRLQGMISSWTEGLINGEVVVVTEENKKDVKKYIPRNIIRVSDYSFLQKRGVSTKPKRKQEENEKEHNDQVDYQFNDYPDIDFPMYKTIS</sequence>
<gene>
    <name evidence="2" type="ORF">BME96_19105</name>
</gene>
<organism evidence="2 3">
    <name type="scientific">Virgibacillus halodenitrificans</name>
    <name type="common">Bacillus halodenitrificans</name>
    <dbReference type="NCBI Taxonomy" id="1482"/>
    <lineage>
        <taxon>Bacteria</taxon>
        <taxon>Bacillati</taxon>
        <taxon>Bacillota</taxon>
        <taxon>Bacilli</taxon>
        <taxon>Bacillales</taxon>
        <taxon>Bacillaceae</taxon>
        <taxon>Virgibacillus</taxon>
    </lineage>
</organism>
<evidence type="ECO:0000256" key="1">
    <source>
        <dbReference type="SAM" id="MobiDB-lite"/>
    </source>
</evidence>
<dbReference type="RefSeq" id="WP_071650112.1">
    <property type="nucleotide sequence ID" value="NZ_CP017963.1"/>
</dbReference>
<dbReference type="Proteomes" id="UP000182945">
    <property type="component" value="Plasmid unnamed1"/>
</dbReference>
<geneLocation type="plasmid" evidence="2 3">
    <name>unnamed1</name>
</geneLocation>
<dbReference type="KEGG" id="vhl:BME96_19105"/>
<feature type="compositionally biased region" description="Basic and acidic residues" evidence="1">
    <location>
        <begin position="140"/>
        <end position="151"/>
    </location>
</feature>
<dbReference type="GeneID" id="71516523"/>
<keyword evidence="2" id="KW-0614">Plasmid</keyword>
<dbReference type="EMBL" id="CP017963">
    <property type="protein sequence ID" value="APC50392.1"/>
    <property type="molecule type" value="Genomic_DNA"/>
</dbReference>
<evidence type="ECO:0000313" key="2">
    <source>
        <dbReference type="EMBL" id="APC50392.1"/>
    </source>
</evidence>
<name>A0AAC9NMB0_VIRHA</name>